<protein>
    <submittedName>
        <fullName evidence="1">Uncharacterized protein</fullName>
    </submittedName>
</protein>
<comment type="caution">
    <text evidence="1">The sequence shown here is derived from an EMBL/GenBank/DDBJ whole genome shotgun (WGS) entry which is preliminary data.</text>
</comment>
<dbReference type="EMBL" id="JAHRHJ020000010">
    <property type="protein sequence ID" value="KAH9298150.1"/>
    <property type="molecule type" value="Genomic_DNA"/>
</dbReference>
<reference evidence="1 2" key="1">
    <citation type="journal article" date="2021" name="Nat. Plants">
        <title>The Taxus genome provides insights into paclitaxel biosynthesis.</title>
        <authorList>
            <person name="Xiong X."/>
            <person name="Gou J."/>
            <person name="Liao Q."/>
            <person name="Li Y."/>
            <person name="Zhou Q."/>
            <person name="Bi G."/>
            <person name="Li C."/>
            <person name="Du R."/>
            <person name="Wang X."/>
            <person name="Sun T."/>
            <person name="Guo L."/>
            <person name="Liang H."/>
            <person name="Lu P."/>
            <person name="Wu Y."/>
            <person name="Zhang Z."/>
            <person name="Ro D.K."/>
            <person name="Shang Y."/>
            <person name="Huang S."/>
            <person name="Yan J."/>
        </authorList>
    </citation>
    <scope>NUCLEOTIDE SEQUENCE [LARGE SCALE GENOMIC DNA]</scope>
    <source>
        <strain evidence="1">Ta-2019</strain>
    </source>
</reference>
<name>A0AA38FDK5_TAXCH</name>
<keyword evidence="2" id="KW-1185">Reference proteome</keyword>
<feature type="non-terminal residue" evidence="1">
    <location>
        <position position="1"/>
    </location>
</feature>
<dbReference type="AlphaFoldDB" id="A0AA38FDK5"/>
<evidence type="ECO:0000313" key="2">
    <source>
        <dbReference type="Proteomes" id="UP000824469"/>
    </source>
</evidence>
<proteinExistence type="predicted"/>
<dbReference type="Proteomes" id="UP000824469">
    <property type="component" value="Unassembled WGS sequence"/>
</dbReference>
<organism evidence="1 2">
    <name type="scientific">Taxus chinensis</name>
    <name type="common">Chinese yew</name>
    <name type="synonym">Taxus wallichiana var. chinensis</name>
    <dbReference type="NCBI Taxonomy" id="29808"/>
    <lineage>
        <taxon>Eukaryota</taxon>
        <taxon>Viridiplantae</taxon>
        <taxon>Streptophyta</taxon>
        <taxon>Embryophyta</taxon>
        <taxon>Tracheophyta</taxon>
        <taxon>Spermatophyta</taxon>
        <taxon>Pinopsida</taxon>
        <taxon>Pinidae</taxon>
        <taxon>Conifers II</taxon>
        <taxon>Cupressales</taxon>
        <taxon>Taxaceae</taxon>
        <taxon>Taxus</taxon>
    </lineage>
</organism>
<gene>
    <name evidence="1" type="ORF">KI387_029832</name>
</gene>
<accession>A0AA38FDK5</accession>
<evidence type="ECO:0000313" key="1">
    <source>
        <dbReference type="EMBL" id="KAH9298150.1"/>
    </source>
</evidence>
<feature type="non-terminal residue" evidence="1">
    <location>
        <position position="60"/>
    </location>
</feature>
<sequence>FDATLLQRTYLEKEKGKMVYLVDDEEVDNLDVNHSTRRSYVLDNVDRTMCTYREPMKIKQ</sequence>